<reference evidence="3 4" key="1">
    <citation type="submission" date="2015-01" db="EMBL/GenBank/DDBJ databases">
        <title>The Genome Sequence of Ochroconis gallopava CBS43764.</title>
        <authorList>
            <consortium name="The Broad Institute Genomics Platform"/>
            <person name="Cuomo C."/>
            <person name="de Hoog S."/>
            <person name="Gorbushina A."/>
            <person name="Stielow B."/>
            <person name="Teixiera M."/>
            <person name="Abouelleil A."/>
            <person name="Chapman S.B."/>
            <person name="Priest M."/>
            <person name="Young S.K."/>
            <person name="Wortman J."/>
            <person name="Nusbaum C."/>
            <person name="Birren B."/>
        </authorList>
    </citation>
    <scope>NUCLEOTIDE SEQUENCE [LARGE SCALE GENOMIC DNA]</scope>
    <source>
        <strain evidence="3 4">CBS 43764</strain>
    </source>
</reference>
<dbReference type="RefSeq" id="XP_016217552.1">
    <property type="nucleotide sequence ID" value="XM_016354540.1"/>
</dbReference>
<dbReference type="GO" id="GO:0003677">
    <property type="term" value="F:DNA binding"/>
    <property type="evidence" value="ECO:0007669"/>
    <property type="project" value="InterPro"/>
</dbReference>
<dbReference type="GO" id="GO:0033309">
    <property type="term" value="C:SBF transcription complex"/>
    <property type="evidence" value="ECO:0007669"/>
    <property type="project" value="TreeGrafter"/>
</dbReference>
<dbReference type="InterPro" id="IPR051642">
    <property type="entry name" value="SWI6-like"/>
</dbReference>
<dbReference type="GO" id="GO:0030907">
    <property type="term" value="C:MBF transcription complex"/>
    <property type="evidence" value="ECO:0007669"/>
    <property type="project" value="TreeGrafter"/>
</dbReference>
<name>A0A0D2ALN5_9PEZI</name>
<dbReference type="InParanoid" id="A0A0D2ALN5"/>
<dbReference type="HOGENOM" id="CLU_027582_3_0_1"/>
<dbReference type="Gene3D" id="3.10.260.10">
    <property type="entry name" value="Transcription regulator HTH, APSES-type DNA-binding domain"/>
    <property type="match status" value="1"/>
</dbReference>
<dbReference type="VEuPathDB" id="FungiDB:PV09_01623"/>
<dbReference type="PROSITE" id="PS51299">
    <property type="entry name" value="HTH_APSES"/>
    <property type="match status" value="1"/>
</dbReference>
<dbReference type="InterPro" id="IPR003163">
    <property type="entry name" value="Tscrpt_reg_HTH_APSES-type"/>
</dbReference>
<evidence type="ECO:0000313" key="4">
    <source>
        <dbReference type="Proteomes" id="UP000053259"/>
    </source>
</evidence>
<dbReference type="SUPFAM" id="SSF54616">
    <property type="entry name" value="DNA-binding domain of Mlu1-box binding protein MBP1"/>
    <property type="match status" value="1"/>
</dbReference>
<evidence type="ECO:0000313" key="3">
    <source>
        <dbReference type="EMBL" id="KIW07683.1"/>
    </source>
</evidence>
<dbReference type="PANTHER" id="PTHR43828">
    <property type="entry name" value="ASPARAGINASE"/>
    <property type="match status" value="1"/>
</dbReference>
<accession>A0A0D2ALN5</accession>
<feature type="region of interest" description="Disordered" evidence="1">
    <location>
        <begin position="256"/>
        <end position="301"/>
    </location>
</feature>
<dbReference type="EMBL" id="KN847532">
    <property type="protein sequence ID" value="KIW07683.1"/>
    <property type="molecule type" value="Genomic_DNA"/>
</dbReference>
<keyword evidence="4" id="KW-1185">Reference proteome</keyword>
<evidence type="ECO:0000259" key="2">
    <source>
        <dbReference type="PROSITE" id="PS51299"/>
    </source>
</evidence>
<dbReference type="GeneID" id="27309596"/>
<dbReference type="Proteomes" id="UP000053259">
    <property type="component" value="Unassembled WGS sequence"/>
</dbReference>
<feature type="region of interest" description="Disordered" evidence="1">
    <location>
        <begin position="1"/>
        <end position="50"/>
    </location>
</feature>
<organism evidence="3 4">
    <name type="scientific">Verruconis gallopava</name>
    <dbReference type="NCBI Taxonomy" id="253628"/>
    <lineage>
        <taxon>Eukaryota</taxon>
        <taxon>Fungi</taxon>
        <taxon>Dikarya</taxon>
        <taxon>Ascomycota</taxon>
        <taxon>Pezizomycotina</taxon>
        <taxon>Dothideomycetes</taxon>
        <taxon>Pleosporomycetidae</taxon>
        <taxon>Venturiales</taxon>
        <taxon>Sympoventuriaceae</taxon>
        <taxon>Verruconis</taxon>
    </lineage>
</organism>
<dbReference type="PANTHER" id="PTHR43828:SF5">
    <property type="entry name" value="TRANSCRIPTIONAL REPRESSOR XBP1"/>
    <property type="match status" value="1"/>
</dbReference>
<proteinExistence type="predicted"/>
<dbReference type="STRING" id="253628.A0A0D2ALN5"/>
<dbReference type="InterPro" id="IPR036887">
    <property type="entry name" value="HTH_APSES_sf"/>
</dbReference>
<feature type="compositionally biased region" description="Polar residues" evidence="1">
    <location>
        <begin position="18"/>
        <end position="35"/>
    </location>
</feature>
<evidence type="ECO:0000256" key="1">
    <source>
        <dbReference type="SAM" id="MobiDB-lite"/>
    </source>
</evidence>
<dbReference type="GO" id="GO:0000981">
    <property type="term" value="F:DNA-binding transcription factor activity, RNA polymerase II-specific"/>
    <property type="evidence" value="ECO:0007669"/>
    <property type="project" value="UniProtKB-ARBA"/>
</dbReference>
<feature type="compositionally biased region" description="Polar residues" evidence="1">
    <location>
        <begin position="256"/>
        <end position="278"/>
    </location>
</feature>
<feature type="domain" description="HTH APSES-type" evidence="2">
    <location>
        <begin position="103"/>
        <end position="221"/>
    </location>
</feature>
<sequence>MKVEELLNPSPTEEPADSITQPPQPAASTLQTPALTTHKPYKNKMPKDAPIFRKGPTKGDVLFPPHEAEDDDELAKHYEHFHIYPRGEIAQHCHHIPYSSDKKTFLSKTGRDAFEVFQYTFRLPGEDREYVVMWDYNIGLVRITPFFKCCKYSKTTPAKVLNANPGLRDISHSITGGALSAQGYWMPFACAKAVAATFCFHIRYALTPLFGKDFADLCVRPTDATFANFKIDSSIIKACTIETQQWLQRADAHITPGSSCEQSETPGTSRVNVPSTSLKRPKPRLPKIATSPESGYGTDSEWSDCAHDISPRSTWQAVNKPRDGQKDAVEVNAAETLLLLSSPKTKTPQMLVVPANTISVKASSKKNNCKRLHDELEHVSDEKQSPHKPGLSINRERIEHGVPDSRAALVLLQFRARGATICTVVEDKHREKRQRRNSVPHQIP</sequence>
<protein>
    <recommendedName>
        <fullName evidence="2">HTH APSES-type domain-containing protein</fullName>
    </recommendedName>
</protein>
<gene>
    <name evidence="3" type="ORF">PV09_01623</name>
</gene>
<dbReference type="OrthoDB" id="5562739at2759"/>
<dbReference type="AlphaFoldDB" id="A0A0D2ALN5"/>